<comment type="caution">
    <text evidence="1">The sequence shown here is derived from an EMBL/GenBank/DDBJ whole genome shotgun (WGS) entry which is preliminary data.</text>
</comment>
<proteinExistence type="predicted"/>
<keyword evidence="2" id="KW-1185">Reference proteome</keyword>
<organism evidence="1 2">
    <name type="scientific">Phanerochaete sordida</name>
    <dbReference type="NCBI Taxonomy" id="48140"/>
    <lineage>
        <taxon>Eukaryota</taxon>
        <taxon>Fungi</taxon>
        <taxon>Dikarya</taxon>
        <taxon>Basidiomycota</taxon>
        <taxon>Agaricomycotina</taxon>
        <taxon>Agaricomycetes</taxon>
        <taxon>Polyporales</taxon>
        <taxon>Phanerochaetaceae</taxon>
        <taxon>Phanerochaete</taxon>
    </lineage>
</organism>
<dbReference type="AlphaFoldDB" id="A0A9P3GEE3"/>
<gene>
    <name evidence="1" type="ORF">PsYK624_103300</name>
</gene>
<evidence type="ECO:0000313" key="1">
    <source>
        <dbReference type="EMBL" id="GJE94162.1"/>
    </source>
</evidence>
<accession>A0A9P3GEE3</accession>
<reference evidence="1 2" key="1">
    <citation type="submission" date="2021-08" db="EMBL/GenBank/DDBJ databases">
        <title>Draft Genome Sequence of Phanerochaete sordida strain YK-624.</title>
        <authorList>
            <person name="Mori T."/>
            <person name="Dohra H."/>
            <person name="Suzuki T."/>
            <person name="Kawagishi H."/>
            <person name="Hirai H."/>
        </authorList>
    </citation>
    <scope>NUCLEOTIDE SEQUENCE [LARGE SCALE GENOMIC DNA]</scope>
    <source>
        <strain evidence="1 2">YK-624</strain>
    </source>
</reference>
<name>A0A9P3GEE3_9APHY</name>
<sequence length="115" mass="13284">MLHSLFMEMLDAKAAQREIARPGDFRIIFKSPSMYSTDEALAEKIWRQVVESPEAQSARRRGMRRGYIVSTHHTGTSPERAQHMEPDMRQHVGVVFFNFKPMSIEEVVHIEVVVT</sequence>
<dbReference type="EMBL" id="BPQB01000038">
    <property type="protein sequence ID" value="GJE94162.1"/>
    <property type="molecule type" value="Genomic_DNA"/>
</dbReference>
<dbReference type="Proteomes" id="UP000703269">
    <property type="component" value="Unassembled WGS sequence"/>
</dbReference>
<protein>
    <submittedName>
        <fullName evidence="1">Uncharacterized protein</fullName>
    </submittedName>
</protein>
<evidence type="ECO:0000313" key="2">
    <source>
        <dbReference type="Proteomes" id="UP000703269"/>
    </source>
</evidence>